<proteinExistence type="predicted"/>
<evidence type="ECO:0000313" key="3">
    <source>
        <dbReference type="Proteomes" id="UP000449678"/>
    </source>
</evidence>
<comment type="caution">
    <text evidence="2">The sequence shown here is derived from an EMBL/GenBank/DDBJ whole genome shotgun (WGS) entry which is preliminary data.</text>
</comment>
<accession>A0ABW9VAP6</accession>
<feature type="domain" description="TehB/YeaR-like" evidence="1">
    <location>
        <begin position="12"/>
        <end position="89"/>
    </location>
</feature>
<evidence type="ECO:0000259" key="1">
    <source>
        <dbReference type="Pfam" id="PF09313"/>
    </source>
</evidence>
<dbReference type="Proteomes" id="UP000449678">
    <property type="component" value="Unassembled WGS sequence"/>
</dbReference>
<gene>
    <name evidence="2" type="ORF">GTP38_16210</name>
</gene>
<dbReference type="EMBL" id="WWCO01000010">
    <property type="protein sequence ID" value="MYM35880.1"/>
    <property type="molecule type" value="Genomic_DNA"/>
</dbReference>
<dbReference type="SUPFAM" id="SSF51197">
    <property type="entry name" value="Clavaminate synthase-like"/>
    <property type="match status" value="1"/>
</dbReference>
<name>A0ABW9VAP6_9BURK</name>
<evidence type="ECO:0000313" key="2">
    <source>
        <dbReference type="EMBL" id="MYM35880.1"/>
    </source>
</evidence>
<organism evidence="2 3">
    <name type="scientific">Duganella lactea</name>
    <dbReference type="NCBI Taxonomy" id="2692173"/>
    <lineage>
        <taxon>Bacteria</taxon>
        <taxon>Pseudomonadati</taxon>
        <taxon>Pseudomonadota</taxon>
        <taxon>Betaproteobacteria</taxon>
        <taxon>Burkholderiales</taxon>
        <taxon>Oxalobacteraceae</taxon>
        <taxon>Telluria group</taxon>
        <taxon>Duganella</taxon>
    </lineage>
</organism>
<sequence>MKTIPDSAVFYKSTAVFTQDTVPAALQQGHTTAGDVWARIRVLEGSLRYRITDPRVPPEEVLLTPDHPGVVEPRIEHQVQVVGPVRFQLDFHR</sequence>
<dbReference type="RefSeq" id="WP_160991248.1">
    <property type="nucleotide sequence ID" value="NZ_WWCO01000010.1"/>
</dbReference>
<dbReference type="InterPro" id="IPR014710">
    <property type="entry name" value="RmlC-like_jellyroll"/>
</dbReference>
<dbReference type="Pfam" id="PF09313">
    <property type="entry name" value="TehB-like"/>
    <property type="match status" value="1"/>
</dbReference>
<keyword evidence="3" id="KW-1185">Reference proteome</keyword>
<dbReference type="InterPro" id="IPR015392">
    <property type="entry name" value="TehB/YeaR-like_dom"/>
</dbReference>
<reference evidence="2 3" key="1">
    <citation type="submission" date="2019-12" db="EMBL/GenBank/DDBJ databases">
        <title>Novel species isolated from a subtropical stream in China.</title>
        <authorList>
            <person name="Lu H."/>
        </authorList>
    </citation>
    <scope>NUCLEOTIDE SEQUENCE [LARGE SCALE GENOMIC DNA]</scope>
    <source>
        <strain evidence="2 3">FT94W</strain>
    </source>
</reference>
<dbReference type="Gene3D" id="2.60.120.10">
    <property type="entry name" value="Jelly Rolls"/>
    <property type="match status" value="1"/>
</dbReference>
<protein>
    <submittedName>
        <fullName evidence="2">DUF1971 domain-containing protein</fullName>
    </submittedName>
</protein>